<dbReference type="EMBL" id="JYDQ01000106">
    <property type="protein sequence ID" value="KRY14886.1"/>
    <property type="molecule type" value="Genomic_DNA"/>
</dbReference>
<accession>A0A0V0ZQE6</accession>
<organism evidence="1 2">
    <name type="scientific">Trichinella patagoniensis</name>
    <dbReference type="NCBI Taxonomy" id="990121"/>
    <lineage>
        <taxon>Eukaryota</taxon>
        <taxon>Metazoa</taxon>
        <taxon>Ecdysozoa</taxon>
        <taxon>Nematoda</taxon>
        <taxon>Enoplea</taxon>
        <taxon>Dorylaimia</taxon>
        <taxon>Trichinellida</taxon>
        <taxon>Trichinellidae</taxon>
        <taxon>Trichinella</taxon>
    </lineage>
</organism>
<evidence type="ECO:0000313" key="1">
    <source>
        <dbReference type="EMBL" id="KRY14886.1"/>
    </source>
</evidence>
<keyword evidence="2" id="KW-1185">Reference proteome</keyword>
<name>A0A0V0ZQE6_9BILA</name>
<dbReference type="OrthoDB" id="10274158at2759"/>
<dbReference type="Proteomes" id="UP000054783">
    <property type="component" value="Unassembled WGS sequence"/>
</dbReference>
<gene>
    <name evidence="1" type="ORF">T12_7110</name>
</gene>
<sequence length="93" mass="10550">MNDNRPGRSNRSIKYPVLRATANPETARDHDSPWTALLMTTIPGWTTPQARSLISTIAAVHKVVFNGKSNLLQWRSFDPIHMLVIFKDHNNGR</sequence>
<reference evidence="1 2" key="1">
    <citation type="submission" date="2015-01" db="EMBL/GenBank/DDBJ databases">
        <title>Evolution of Trichinella species and genotypes.</title>
        <authorList>
            <person name="Korhonen P.K."/>
            <person name="Edoardo P."/>
            <person name="Giuseppe L.R."/>
            <person name="Gasser R.B."/>
        </authorList>
    </citation>
    <scope>NUCLEOTIDE SEQUENCE [LARGE SCALE GENOMIC DNA]</scope>
    <source>
        <strain evidence="1">ISS2496</strain>
    </source>
</reference>
<dbReference type="AlphaFoldDB" id="A0A0V0ZQE6"/>
<proteinExistence type="predicted"/>
<protein>
    <submittedName>
        <fullName evidence="1">Uncharacterized protein</fullName>
    </submittedName>
</protein>
<evidence type="ECO:0000313" key="2">
    <source>
        <dbReference type="Proteomes" id="UP000054783"/>
    </source>
</evidence>
<comment type="caution">
    <text evidence="1">The sequence shown here is derived from an EMBL/GenBank/DDBJ whole genome shotgun (WGS) entry which is preliminary data.</text>
</comment>